<proteinExistence type="predicted"/>
<evidence type="ECO:0000313" key="2">
    <source>
        <dbReference type="EMBL" id="MFA0812342.1"/>
    </source>
</evidence>
<reference evidence="2 3" key="1">
    <citation type="submission" date="2024-08" db="EMBL/GenBank/DDBJ databases">
        <authorList>
            <person name="Ishaq N."/>
        </authorList>
    </citation>
    <scope>NUCLEOTIDE SEQUENCE [LARGE SCALE GENOMIC DNA]</scope>
    <source>
        <strain evidence="2 3">DSM 18651</strain>
    </source>
</reference>
<feature type="transmembrane region" description="Helical" evidence="1">
    <location>
        <begin position="126"/>
        <end position="152"/>
    </location>
</feature>
<dbReference type="Proteomes" id="UP001569428">
    <property type="component" value="Unassembled WGS sequence"/>
</dbReference>
<protein>
    <recommendedName>
        <fullName evidence="4">PepSY-associated TM region</fullName>
    </recommendedName>
</protein>
<keyword evidence="1" id="KW-1133">Transmembrane helix</keyword>
<feature type="transmembrane region" description="Helical" evidence="1">
    <location>
        <begin position="6"/>
        <end position="29"/>
    </location>
</feature>
<dbReference type="EMBL" id="JBGMEK010000038">
    <property type="protein sequence ID" value="MFA0812342.1"/>
    <property type="molecule type" value="Genomic_DNA"/>
</dbReference>
<sequence>MWIKLHTYFSCFFLPIAILYIATGVLYLFDIKGGAEEEYEYTLSLPEGLPKSEAETLSVVSSLIEPKQITLPPDFYLEDEYIGWYGYKREVYLEPSKDPQSATLHIKEHDLWHQFLLIHKGHAGPIFWLSAIMLGTSLVFSLISGLVVAFAVPKFRKAAIQFTSLGLFSLIIAFFMGGSGI</sequence>
<organism evidence="2 3">
    <name type="scientific">Microbulbifer epialgicus</name>
    <dbReference type="NCBI Taxonomy" id="393907"/>
    <lineage>
        <taxon>Bacteria</taxon>
        <taxon>Pseudomonadati</taxon>
        <taxon>Pseudomonadota</taxon>
        <taxon>Gammaproteobacteria</taxon>
        <taxon>Cellvibrionales</taxon>
        <taxon>Microbulbiferaceae</taxon>
        <taxon>Microbulbifer</taxon>
    </lineage>
</organism>
<dbReference type="RefSeq" id="WP_371840007.1">
    <property type="nucleotide sequence ID" value="NZ_JBGMEK010000038.1"/>
</dbReference>
<keyword evidence="1" id="KW-0472">Membrane</keyword>
<evidence type="ECO:0008006" key="4">
    <source>
        <dbReference type="Google" id="ProtNLM"/>
    </source>
</evidence>
<keyword evidence="1" id="KW-0812">Transmembrane</keyword>
<feature type="transmembrane region" description="Helical" evidence="1">
    <location>
        <begin position="158"/>
        <end position="177"/>
    </location>
</feature>
<keyword evidence="3" id="KW-1185">Reference proteome</keyword>
<evidence type="ECO:0000256" key="1">
    <source>
        <dbReference type="SAM" id="Phobius"/>
    </source>
</evidence>
<gene>
    <name evidence="2" type="ORF">ACCI49_15620</name>
</gene>
<comment type="caution">
    <text evidence="2">The sequence shown here is derived from an EMBL/GenBank/DDBJ whole genome shotgun (WGS) entry which is preliminary data.</text>
</comment>
<name>A0ABV4P2X1_9GAMM</name>
<accession>A0ABV4P2X1</accession>
<evidence type="ECO:0000313" key="3">
    <source>
        <dbReference type="Proteomes" id="UP001569428"/>
    </source>
</evidence>